<proteinExistence type="inferred from homology"/>
<comment type="caution">
    <text evidence="2">The sequence shown here is derived from an EMBL/GenBank/DDBJ whole genome shotgun (WGS) entry which is preliminary data.</text>
</comment>
<dbReference type="OrthoDB" id="1936278at2759"/>
<dbReference type="Proteomes" id="UP000823388">
    <property type="component" value="Chromosome 2N"/>
</dbReference>
<evidence type="ECO:0000313" key="3">
    <source>
        <dbReference type="Proteomes" id="UP000823388"/>
    </source>
</evidence>
<dbReference type="AlphaFoldDB" id="A0A8T0VSG6"/>
<comment type="similarity">
    <text evidence="1">Belongs to the ARG7 family.</text>
</comment>
<evidence type="ECO:0000313" key="2">
    <source>
        <dbReference type="EMBL" id="KAG2636576.1"/>
    </source>
</evidence>
<dbReference type="PANTHER" id="PTHR31175">
    <property type="entry name" value="AUXIN-RESPONSIVE FAMILY PROTEIN"/>
    <property type="match status" value="1"/>
</dbReference>
<dbReference type="InterPro" id="IPR003676">
    <property type="entry name" value="SAUR_fam"/>
</dbReference>
<keyword evidence="3" id="KW-1185">Reference proteome</keyword>
<dbReference type="Pfam" id="PF02519">
    <property type="entry name" value="Auxin_inducible"/>
    <property type="match status" value="1"/>
</dbReference>
<organism evidence="2 3">
    <name type="scientific">Panicum virgatum</name>
    <name type="common">Blackwell switchgrass</name>
    <dbReference type="NCBI Taxonomy" id="38727"/>
    <lineage>
        <taxon>Eukaryota</taxon>
        <taxon>Viridiplantae</taxon>
        <taxon>Streptophyta</taxon>
        <taxon>Embryophyta</taxon>
        <taxon>Tracheophyta</taxon>
        <taxon>Spermatophyta</taxon>
        <taxon>Magnoliopsida</taxon>
        <taxon>Liliopsida</taxon>
        <taxon>Poales</taxon>
        <taxon>Poaceae</taxon>
        <taxon>PACMAD clade</taxon>
        <taxon>Panicoideae</taxon>
        <taxon>Panicodae</taxon>
        <taxon>Paniceae</taxon>
        <taxon>Panicinae</taxon>
        <taxon>Panicum</taxon>
        <taxon>Panicum sect. Hiantes</taxon>
    </lineage>
</organism>
<reference evidence="2" key="1">
    <citation type="submission" date="2020-05" db="EMBL/GenBank/DDBJ databases">
        <title>WGS assembly of Panicum virgatum.</title>
        <authorList>
            <person name="Lovell J.T."/>
            <person name="Jenkins J."/>
            <person name="Shu S."/>
            <person name="Juenger T.E."/>
            <person name="Schmutz J."/>
        </authorList>
    </citation>
    <scope>NUCLEOTIDE SEQUENCE</scope>
    <source>
        <strain evidence="2">AP13</strain>
    </source>
</reference>
<dbReference type="EMBL" id="CM029040">
    <property type="protein sequence ID" value="KAG2636576.1"/>
    <property type="molecule type" value="Genomic_DNA"/>
</dbReference>
<protein>
    <submittedName>
        <fullName evidence="2">Uncharacterized protein</fullName>
    </submittedName>
</protein>
<name>A0A8T0VSG6_PANVG</name>
<sequence>MISTKRIPQLAKKWQRMAALGRKRLTWQKEADECCTSVASKGHCAVYTADGARFEVPLACLGTAVFTELLQMSREEFGFGGGDGRITLPCDAAVMEYAICLLRRGISAEVEKAFLNTMVMSCHHKNSVAPYVSACC</sequence>
<dbReference type="PANTHER" id="PTHR31175:SF120">
    <property type="entry name" value="OS09G0547100 PROTEIN"/>
    <property type="match status" value="1"/>
</dbReference>
<dbReference type="GO" id="GO:0009733">
    <property type="term" value="P:response to auxin"/>
    <property type="evidence" value="ECO:0007669"/>
    <property type="project" value="InterPro"/>
</dbReference>
<evidence type="ECO:0000256" key="1">
    <source>
        <dbReference type="ARBA" id="ARBA00006974"/>
    </source>
</evidence>
<accession>A0A8T0VSG6</accession>
<gene>
    <name evidence="2" type="ORF">PVAP13_2NG458903</name>
</gene>